<evidence type="ECO:0000313" key="3">
    <source>
        <dbReference type="Proteomes" id="UP001418796"/>
    </source>
</evidence>
<keyword evidence="1" id="KW-1133">Transmembrane helix</keyword>
<protein>
    <submittedName>
        <fullName evidence="2">Uncharacterized protein</fullName>
    </submittedName>
</protein>
<keyword evidence="1" id="KW-0812">Transmembrane</keyword>
<reference evidence="2 3" key="1">
    <citation type="submission" date="2024-03" db="EMBL/GenBank/DDBJ databases">
        <title>Bacilli Hybrid Assemblies.</title>
        <authorList>
            <person name="Kovac J."/>
        </authorList>
    </citation>
    <scope>NUCLEOTIDE SEQUENCE [LARGE SCALE GENOMIC DNA]</scope>
    <source>
        <strain evidence="2 3">FSL R7-0666</strain>
    </source>
</reference>
<name>A0ABU9VLH3_9BACI</name>
<evidence type="ECO:0000313" key="2">
    <source>
        <dbReference type="EMBL" id="MEN0644550.1"/>
    </source>
</evidence>
<sequence>MTITSNRLLDGFIAGLLVAFGLTMKELFVYQTVNGLLTLYVSASISLIVMIVLPFMRARPPRYRRRLRNEWQNEEPGT</sequence>
<comment type="caution">
    <text evidence="2">The sequence shown here is derived from an EMBL/GenBank/DDBJ whole genome shotgun (WGS) entry which is preliminary data.</text>
</comment>
<dbReference type="RefSeq" id="WP_343131226.1">
    <property type="nucleotide sequence ID" value="NZ_JBCITK010000001.1"/>
</dbReference>
<proteinExistence type="predicted"/>
<keyword evidence="3" id="KW-1185">Reference proteome</keyword>
<organism evidence="2 3">
    <name type="scientific">Alkalicoccobacillus gibsonii</name>
    <dbReference type="NCBI Taxonomy" id="79881"/>
    <lineage>
        <taxon>Bacteria</taxon>
        <taxon>Bacillati</taxon>
        <taxon>Bacillota</taxon>
        <taxon>Bacilli</taxon>
        <taxon>Bacillales</taxon>
        <taxon>Bacillaceae</taxon>
        <taxon>Alkalicoccobacillus</taxon>
    </lineage>
</organism>
<feature type="transmembrane region" description="Helical" evidence="1">
    <location>
        <begin position="36"/>
        <end position="56"/>
    </location>
</feature>
<dbReference type="Proteomes" id="UP001418796">
    <property type="component" value="Unassembled WGS sequence"/>
</dbReference>
<accession>A0ABU9VLH3</accession>
<keyword evidence="1" id="KW-0472">Membrane</keyword>
<evidence type="ECO:0000256" key="1">
    <source>
        <dbReference type="SAM" id="Phobius"/>
    </source>
</evidence>
<gene>
    <name evidence="2" type="ORF">MKY91_15465</name>
</gene>
<feature type="transmembrane region" description="Helical" evidence="1">
    <location>
        <begin position="12"/>
        <end position="30"/>
    </location>
</feature>
<dbReference type="EMBL" id="JBCITK010000001">
    <property type="protein sequence ID" value="MEN0644550.1"/>
    <property type="molecule type" value="Genomic_DNA"/>
</dbReference>